<evidence type="ECO:0000313" key="7">
    <source>
        <dbReference type="Proteomes" id="UP000095280"/>
    </source>
</evidence>
<feature type="domain" description="C-type lectin" evidence="5">
    <location>
        <begin position="781"/>
        <end position="912"/>
    </location>
</feature>
<dbReference type="InterPro" id="IPR050111">
    <property type="entry name" value="C-type_lectin/snaclec_domain"/>
</dbReference>
<dbReference type="SUPFAM" id="SSF56436">
    <property type="entry name" value="C-type lectin-like"/>
    <property type="match status" value="7"/>
</dbReference>
<evidence type="ECO:0000256" key="2">
    <source>
        <dbReference type="PROSITE-ProRule" id="PRU00121"/>
    </source>
</evidence>
<dbReference type="InterPro" id="IPR016187">
    <property type="entry name" value="CTDL_fold"/>
</dbReference>
<keyword evidence="4" id="KW-0472">Membrane</keyword>
<evidence type="ECO:0000256" key="3">
    <source>
        <dbReference type="SAM" id="MobiDB-lite"/>
    </source>
</evidence>
<feature type="transmembrane region" description="Helical" evidence="4">
    <location>
        <begin position="1379"/>
        <end position="1404"/>
    </location>
</feature>
<name>A0A1I8J6P7_9PLAT</name>
<keyword evidence="1" id="KW-1015">Disulfide bond</keyword>
<keyword evidence="4" id="KW-0812">Transmembrane</keyword>
<keyword evidence="7" id="KW-1185">Reference proteome</keyword>
<evidence type="ECO:0000259" key="5">
    <source>
        <dbReference type="PROSITE" id="PS50041"/>
    </source>
</evidence>
<dbReference type="Proteomes" id="UP000095280">
    <property type="component" value="Unplaced"/>
</dbReference>
<dbReference type="InterPro" id="IPR001304">
    <property type="entry name" value="C-type_lectin-like"/>
</dbReference>
<feature type="domain" description="C-type lectin" evidence="5">
    <location>
        <begin position="245"/>
        <end position="368"/>
    </location>
</feature>
<keyword evidence="4" id="KW-1133">Transmembrane helix</keyword>
<evidence type="ECO:0000313" key="8">
    <source>
        <dbReference type="WBParaSite" id="maker-uti_cns_0046176-snap-gene-0.4-mRNA-1"/>
    </source>
</evidence>
<dbReference type="WBParaSite" id="maker-uti_cns_0046176-snap-gene-0.4-mRNA-1">
    <property type="protein sequence ID" value="maker-uti_cns_0046176-snap-gene-0.4-mRNA-1"/>
    <property type="gene ID" value="maker-uti_cns_0046176-snap-gene-0.4"/>
</dbReference>
<dbReference type="InterPro" id="IPR016186">
    <property type="entry name" value="C-type_lectin-like/link_sf"/>
</dbReference>
<keyword evidence="2" id="KW-0420">Kringle</keyword>
<dbReference type="InterPro" id="IPR018378">
    <property type="entry name" value="C-type_lectin_CS"/>
</dbReference>
<feature type="domain" description="C-type lectin" evidence="5">
    <location>
        <begin position="1099"/>
        <end position="1234"/>
    </location>
</feature>
<evidence type="ECO:0000256" key="1">
    <source>
        <dbReference type="ARBA" id="ARBA00023157"/>
    </source>
</evidence>
<feature type="domain" description="Kringle" evidence="6">
    <location>
        <begin position="1259"/>
        <end position="1355"/>
    </location>
</feature>
<dbReference type="CDD" id="cd00037">
    <property type="entry name" value="CLECT"/>
    <property type="match status" value="6"/>
</dbReference>
<feature type="compositionally biased region" description="Low complexity" evidence="3">
    <location>
        <begin position="707"/>
        <end position="731"/>
    </location>
</feature>
<evidence type="ECO:0000256" key="4">
    <source>
        <dbReference type="SAM" id="Phobius"/>
    </source>
</evidence>
<dbReference type="Gene3D" id="3.10.100.10">
    <property type="entry name" value="Mannose-Binding Protein A, subunit A"/>
    <property type="match status" value="7"/>
</dbReference>
<dbReference type="PROSITE" id="PS50041">
    <property type="entry name" value="C_TYPE_LECTIN_2"/>
    <property type="match status" value="6"/>
</dbReference>
<dbReference type="Pfam" id="PF00059">
    <property type="entry name" value="Lectin_C"/>
    <property type="match status" value="6"/>
</dbReference>
<feature type="domain" description="C-type lectin" evidence="5">
    <location>
        <begin position="565"/>
        <end position="690"/>
    </location>
</feature>
<reference evidence="8" key="1">
    <citation type="submission" date="2016-11" db="UniProtKB">
        <authorList>
            <consortium name="WormBaseParasite"/>
        </authorList>
    </citation>
    <scope>IDENTIFICATION</scope>
</reference>
<organism evidence="7 8">
    <name type="scientific">Macrostomum lignano</name>
    <dbReference type="NCBI Taxonomy" id="282301"/>
    <lineage>
        <taxon>Eukaryota</taxon>
        <taxon>Metazoa</taxon>
        <taxon>Spiralia</taxon>
        <taxon>Lophotrochozoa</taxon>
        <taxon>Platyhelminthes</taxon>
        <taxon>Rhabditophora</taxon>
        <taxon>Macrostomorpha</taxon>
        <taxon>Macrostomida</taxon>
        <taxon>Macrostomidae</taxon>
        <taxon>Macrostomum</taxon>
    </lineage>
</organism>
<accession>A0A1I8J6P7</accession>
<feature type="compositionally biased region" description="Basic and acidic residues" evidence="3">
    <location>
        <begin position="756"/>
        <end position="766"/>
    </location>
</feature>
<sequence>MSNKPTDEMFPDDPMGEIDNTAEVSDGRSGNLAFDYPSSEKIVHSDFNNGAISLLALLTVLIACQLVQIAESRPSCQDGWLPVGQTDCILIGQAPLNISQARQYCLSLGNNSRLIFLRNQQFNELLLSALLSSRNETNATTTELSASYWTGARVTDLVSLEWLDANYTDFSMSKLPGATPVLSRYSGRHGALKLIDNSILKLNFIDGSTNSSAALCARQPIQSPYRDSVQFDSKLRCDGANATLHRGLCYRVLNSPKSSPADKFDRDLAVQACRNWSAEASLAVINDFNTQFLATALIGSTAHGHAWISLEYMPDKYWAWQVNGTGDMRHSDWKLGEPSTPFKTESCVVAHQREVSLGEWNNVPCTDRFFSALCQAPPSKLNTSHVPSPIGILHSSPASRCRPGFYAYGDICWTLAAGTNGNRSDMAAECANQNASLALFHHRGEQAFLSALADQLGVNLTNGPAVWLGLNVEPDESKHGWLLTWDDGSSADYDFVFKILPTQLKNSDTQRYLCTALNLQSNSLEARLCNDTDPLMACRYNLVDHPFSPNKSQNLRCPDGEEPAVNGKCYKLYNTNANWTDADAACAKVGGSLASVHSRQEQLVISKKLKNLSPSDEAWLGMTVSFVEGQQHLIWSEDGGTGVQFFQFRHGYPKLPLSMPFNTKACVTISGKYGEWMTEVCSKTLPYICQTPGLPLTTSTLTSSTTTTASSIASTTTTVTPTAASNNSSTVGTTAPAKTPVSHTTGSSSGGGGDRPVCKSPDDKSNELSIPMPDGSGCLEYLFVDKTDSGAKQSWQDANNICQKHWSNAGQLASIGSMNESKAVFTFLKQFSADKVWLGASTSLSPVANAYSAWSDGSPMRFADFIPLDNPPDQSVDLAKSLCVAMETRPDSKYPGQFWSMDCNTRQAFLCKRSRLFDRLSTAAPEPAGRQTYACPDGFVAASSTDSACYRLLPTAVPYPQAEAECKASHSSAQLASYQTQAQLQRMASLLAEAANRESSLLNPQSAWIGLEFKAGLEGGVFGWTDGRPVLATDWAAFADTQKYDCVRLSSSPYWWLSGHMSTEQCSKKLRPLCRVSGVPVAVAPPASSAGCPSKFARFGSACYEFRSADSVATFADAQAACRSLNSSASSRQLLELEQGGFAQSAELHFLRSAAISVGSEVWLGLTSQGGNWSWRSDSRPLRSDLLYPAVAVGHLTPAAVSAGSTAASCYSLSLGWGLRSATNCSDKFAYICKRLVAGQPAVATPAPDPNYSTCLRSRSLVGEARDGRACIRWDVALATRRSSLGATAFVAKTDAAAADRLKANEFVSETVGSAAAYCRNVSSVGVGSSPVCFVTAAQSPALQLQLAYCSLPQCFATPTTPTSSGNSGNATYSSTTSVAVAVVLALCSAAALAGLIVIGVRLWRRGRWAAGYRPQLNLDAATGLAAGGGGTSFHNPIYMPANC</sequence>
<feature type="domain" description="C-type lectin" evidence="5">
    <location>
        <begin position="408"/>
        <end position="538"/>
    </location>
</feature>
<dbReference type="PANTHER" id="PTHR22803">
    <property type="entry name" value="MANNOSE, PHOSPHOLIPASE, LECTIN RECEPTOR RELATED"/>
    <property type="match status" value="1"/>
</dbReference>
<feature type="region of interest" description="Disordered" evidence="3">
    <location>
        <begin position="707"/>
        <end position="770"/>
    </location>
</feature>
<feature type="domain" description="C-type lectin" evidence="5">
    <location>
        <begin position="945"/>
        <end position="1075"/>
    </location>
</feature>
<comment type="caution">
    <text evidence="2">Lacks conserved residue(s) required for the propagation of feature annotation.</text>
</comment>
<dbReference type="InterPro" id="IPR000001">
    <property type="entry name" value="Kringle"/>
</dbReference>
<protein>
    <submittedName>
        <fullName evidence="8">C-type lectin domain-containing protein</fullName>
    </submittedName>
</protein>
<proteinExistence type="predicted"/>
<dbReference type="SMART" id="SM00034">
    <property type="entry name" value="CLECT"/>
    <property type="match status" value="7"/>
</dbReference>
<evidence type="ECO:0000259" key="6">
    <source>
        <dbReference type="PROSITE" id="PS50070"/>
    </source>
</evidence>
<dbReference type="PROSITE" id="PS50070">
    <property type="entry name" value="KRINGLE_2"/>
    <property type="match status" value="1"/>
</dbReference>
<dbReference type="PROSITE" id="PS00615">
    <property type="entry name" value="C_TYPE_LECTIN_1"/>
    <property type="match status" value="1"/>
</dbReference>